<organism evidence="8 9">
    <name type="scientific">Vibrio gazogenes DSM 21264 = NBRC 103151</name>
    <dbReference type="NCBI Taxonomy" id="1123492"/>
    <lineage>
        <taxon>Bacteria</taxon>
        <taxon>Pseudomonadati</taxon>
        <taxon>Pseudomonadota</taxon>
        <taxon>Gammaproteobacteria</taxon>
        <taxon>Vibrionales</taxon>
        <taxon>Vibrionaceae</taxon>
        <taxon>Vibrio</taxon>
    </lineage>
</organism>
<evidence type="ECO:0000256" key="4">
    <source>
        <dbReference type="ARBA" id="ARBA00022692"/>
    </source>
</evidence>
<keyword evidence="4 7" id="KW-0812">Transmembrane</keyword>
<feature type="transmembrane region" description="Helical" evidence="7">
    <location>
        <begin position="185"/>
        <end position="203"/>
    </location>
</feature>
<dbReference type="GO" id="GO:0042970">
    <property type="term" value="F:homoserine transmembrane transporter activity"/>
    <property type="evidence" value="ECO:0007669"/>
    <property type="project" value="TreeGrafter"/>
</dbReference>
<feature type="transmembrane region" description="Helical" evidence="7">
    <location>
        <begin position="6"/>
        <end position="28"/>
    </location>
</feature>
<reference evidence="9" key="1">
    <citation type="submission" date="2016-11" db="EMBL/GenBank/DDBJ databases">
        <authorList>
            <person name="Varghese N."/>
            <person name="Submissions S."/>
        </authorList>
    </citation>
    <scope>NUCLEOTIDE SEQUENCE [LARGE SCALE GENOMIC DNA]</scope>
    <source>
        <strain evidence="9">DSM 21264</strain>
    </source>
</reference>
<accession>A0A1M5BU65</accession>
<comment type="subcellular location">
    <subcellularLocation>
        <location evidence="1">Cell membrane</location>
        <topology evidence="1">Multi-pass membrane protein</topology>
    </subcellularLocation>
</comment>
<keyword evidence="5 7" id="KW-1133">Transmembrane helix</keyword>
<feature type="transmembrane region" description="Helical" evidence="7">
    <location>
        <begin position="143"/>
        <end position="165"/>
    </location>
</feature>
<keyword evidence="3" id="KW-1003">Cell membrane</keyword>
<keyword evidence="9" id="KW-1185">Reference proteome</keyword>
<dbReference type="Pfam" id="PF01810">
    <property type="entry name" value="LysE"/>
    <property type="match status" value="1"/>
</dbReference>
<dbReference type="AlphaFoldDB" id="A0A1M5BU65"/>
<keyword evidence="6 7" id="KW-0472">Membrane</keyword>
<protein>
    <submittedName>
        <fullName evidence="8">Homoserine/homoserine lactone efflux protein</fullName>
    </submittedName>
</protein>
<feature type="transmembrane region" description="Helical" evidence="7">
    <location>
        <begin position="69"/>
        <end position="88"/>
    </location>
</feature>
<evidence type="ECO:0000313" key="9">
    <source>
        <dbReference type="Proteomes" id="UP000184159"/>
    </source>
</evidence>
<evidence type="ECO:0000256" key="1">
    <source>
        <dbReference type="ARBA" id="ARBA00004651"/>
    </source>
</evidence>
<dbReference type="Proteomes" id="UP000184159">
    <property type="component" value="Unassembled WGS sequence"/>
</dbReference>
<dbReference type="PANTHER" id="PTHR30086:SF14">
    <property type="entry name" value="HOMOSERINE_HOMOSERINE LACTONE EFFLUX PROTEIN"/>
    <property type="match status" value="1"/>
</dbReference>
<dbReference type="GO" id="GO:0005886">
    <property type="term" value="C:plasma membrane"/>
    <property type="evidence" value="ECO:0007669"/>
    <property type="project" value="UniProtKB-SubCell"/>
</dbReference>
<dbReference type="RefSeq" id="WP_072959452.1">
    <property type="nucleotide sequence ID" value="NZ_FQUH01000010.1"/>
</dbReference>
<evidence type="ECO:0000313" key="8">
    <source>
        <dbReference type="EMBL" id="SHF45960.1"/>
    </source>
</evidence>
<dbReference type="EMBL" id="FQUH01000010">
    <property type="protein sequence ID" value="SHF45960.1"/>
    <property type="molecule type" value="Genomic_DNA"/>
</dbReference>
<evidence type="ECO:0000256" key="5">
    <source>
        <dbReference type="ARBA" id="ARBA00022989"/>
    </source>
</evidence>
<sequence length="205" mass="22605">MELHVWLAYVATAIIFSLAPGSGTVNSISNGLSYGVRRSLFAIAGLQLGLCFHILLVGVGVGALVAQSVLAFSIIKWIGVVYLIWLGIQKWRDTSTSFTTESQTFHQPWVMLRKSMLINLTNPKSIVFLVALFPQFIQPEGPQMIQLIILGVTTMTIDTLVMLTYTSLAAKLRRYMRSEFMMRRLNKVFGSAFLGCGALLAVAKA</sequence>
<name>A0A1M5BU65_VIBGA</name>
<dbReference type="InterPro" id="IPR001123">
    <property type="entry name" value="LeuE-type"/>
</dbReference>
<feature type="transmembrane region" description="Helical" evidence="7">
    <location>
        <begin position="40"/>
        <end position="63"/>
    </location>
</feature>
<evidence type="ECO:0000256" key="2">
    <source>
        <dbReference type="ARBA" id="ARBA00007928"/>
    </source>
</evidence>
<evidence type="ECO:0000256" key="6">
    <source>
        <dbReference type="ARBA" id="ARBA00023136"/>
    </source>
</evidence>
<evidence type="ECO:0000256" key="7">
    <source>
        <dbReference type="SAM" id="Phobius"/>
    </source>
</evidence>
<dbReference type="NCBIfam" id="NF007812">
    <property type="entry name" value="PRK10520.1"/>
    <property type="match status" value="1"/>
</dbReference>
<dbReference type="PANTHER" id="PTHR30086">
    <property type="entry name" value="ARGININE EXPORTER PROTEIN ARGO"/>
    <property type="match status" value="1"/>
</dbReference>
<proteinExistence type="inferred from homology"/>
<feature type="transmembrane region" description="Helical" evidence="7">
    <location>
        <begin position="117"/>
        <end position="137"/>
    </location>
</feature>
<evidence type="ECO:0000256" key="3">
    <source>
        <dbReference type="ARBA" id="ARBA00022475"/>
    </source>
</evidence>
<gene>
    <name evidence="8" type="ORF">SAMN02745781_02347</name>
</gene>
<dbReference type="PIRSF" id="PIRSF006324">
    <property type="entry name" value="LeuE"/>
    <property type="match status" value="1"/>
</dbReference>
<comment type="similarity">
    <text evidence="2">Belongs to the Rht family.</text>
</comment>